<dbReference type="GO" id="GO:0005737">
    <property type="term" value="C:cytoplasm"/>
    <property type="evidence" value="ECO:0007669"/>
    <property type="project" value="TreeGrafter"/>
</dbReference>
<dbReference type="InterPro" id="IPR001245">
    <property type="entry name" value="Ser-Thr/Tyr_kinase_cat_dom"/>
</dbReference>
<keyword evidence="8 12" id="KW-0067">ATP-binding</keyword>
<evidence type="ECO:0000256" key="10">
    <source>
        <dbReference type="ARBA" id="ARBA00047899"/>
    </source>
</evidence>
<dbReference type="PRINTS" id="PR00109">
    <property type="entry name" value="TYRKINASE"/>
</dbReference>
<dbReference type="EC" id="2.7.11.1" evidence="3"/>
<evidence type="ECO:0000256" key="5">
    <source>
        <dbReference type="ARBA" id="ARBA00022679"/>
    </source>
</evidence>
<dbReference type="GO" id="GO:0007165">
    <property type="term" value="P:signal transduction"/>
    <property type="evidence" value="ECO:0007669"/>
    <property type="project" value="TreeGrafter"/>
</dbReference>
<evidence type="ECO:0000256" key="11">
    <source>
        <dbReference type="ARBA" id="ARBA00048679"/>
    </source>
</evidence>
<keyword evidence="4" id="KW-0723">Serine/threonine-protein kinase</keyword>
<accession>A0AA88QUL7</accession>
<evidence type="ECO:0000256" key="2">
    <source>
        <dbReference type="ARBA" id="ARBA00010507"/>
    </source>
</evidence>
<feature type="compositionally biased region" description="Polar residues" evidence="13">
    <location>
        <begin position="450"/>
        <end position="460"/>
    </location>
</feature>
<dbReference type="GO" id="GO:0016020">
    <property type="term" value="C:membrane"/>
    <property type="evidence" value="ECO:0007669"/>
    <property type="project" value="UniProtKB-SubCell"/>
</dbReference>
<dbReference type="Proteomes" id="UP001187471">
    <property type="component" value="Unassembled WGS sequence"/>
</dbReference>
<dbReference type="PROSITE" id="PS00107">
    <property type="entry name" value="PROTEIN_KINASE_ATP"/>
    <property type="match status" value="1"/>
</dbReference>
<dbReference type="Gene3D" id="1.10.510.10">
    <property type="entry name" value="Transferase(Phosphotransferase) domain 1"/>
    <property type="match status" value="1"/>
</dbReference>
<feature type="binding site" evidence="12">
    <location>
        <position position="758"/>
    </location>
    <ligand>
        <name>ATP</name>
        <dbReference type="ChEBI" id="CHEBI:30616"/>
    </ligand>
</feature>
<protein>
    <recommendedName>
        <fullName evidence="3">non-specific serine/threonine protein kinase</fullName>
        <ecNumber evidence="3">2.7.11.1</ecNumber>
    </recommendedName>
</protein>
<feature type="region of interest" description="Disordered" evidence="13">
    <location>
        <begin position="611"/>
        <end position="630"/>
    </location>
</feature>
<keyword evidence="5" id="KW-0808">Transferase</keyword>
<feature type="compositionally biased region" description="Polar residues" evidence="13">
    <location>
        <begin position="434"/>
        <end position="443"/>
    </location>
</feature>
<proteinExistence type="inferred from homology"/>
<keyword evidence="6 12" id="KW-0547">Nucleotide-binding</keyword>
<dbReference type="Pfam" id="PF14381">
    <property type="entry name" value="EDR1_CTR1_ARMC3_pept"/>
    <property type="match status" value="1"/>
</dbReference>
<comment type="catalytic activity">
    <reaction evidence="10">
        <text>L-threonyl-[protein] + ATP = O-phospho-L-threonyl-[protein] + ADP + H(+)</text>
        <dbReference type="Rhea" id="RHEA:46608"/>
        <dbReference type="Rhea" id="RHEA-COMP:11060"/>
        <dbReference type="Rhea" id="RHEA-COMP:11605"/>
        <dbReference type="ChEBI" id="CHEBI:15378"/>
        <dbReference type="ChEBI" id="CHEBI:30013"/>
        <dbReference type="ChEBI" id="CHEBI:30616"/>
        <dbReference type="ChEBI" id="CHEBI:61977"/>
        <dbReference type="ChEBI" id="CHEBI:456216"/>
        <dbReference type="EC" id="2.7.11.1"/>
    </reaction>
</comment>
<dbReference type="InterPro" id="IPR011009">
    <property type="entry name" value="Kinase-like_dom_sf"/>
</dbReference>
<dbReference type="Gene3D" id="3.30.200.20">
    <property type="entry name" value="Phosphorylase Kinase, domain 1"/>
    <property type="match status" value="1"/>
</dbReference>
<evidence type="ECO:0000256" key="13">
    <source>
        <dbReference type="SAM" id="MobiDB-lite"/>
    </source>
</evidence>
<gene>
    <name evidence="15" type="ORF">RJ640_013323</name>
</gene>
<reference evidence="15" key="1">
    <citation type="submission" date="2022-12" db="EMBL/GenBank/DDBJ databases">
        <title>Draft genome assemblies for two species of Escallonia (Escalloniales).</title>
        <authorList>
            <person name="Chanderbali A."/>
            <person name="Dervinis C."/>
            <person name="Anghel I."/>
            <person name="Soltis D."/>
            <person name="Soltis P."/>
            <person name="Zapata F."/>
        </authorList>
    </citation>
    <scope>NUCLEOTIDE SEQUENCE</scope>
    <source>
        <strain evidence="15">UCBG92.1500</strain>
        <tissue evidence="15">Leaf</tissue>
    </source>
</reference>
<name>A0AA88QUL7_9ASTE</name>
<feature type="compositionally biased region" description="Basic and acidic residues" evidence="13">
    <location>
        <begin position="402"/>
        <end position="413"/>
    </location>
</feature>
<evidence type="ECO:0000313" key="16">
    <source>
        <dbReference type="Proteomes" id="UP001187471"/>
    </source>
</evidence>
<evidence type="ECO:0000256" key="7">
    <source>
        <dbReference type="ARBA" id="ARBA00022777"/>
    </source>
</evidence>
<dbReference type="PANTHER" id="PTHR23257:SF813">
    <property type="entry name" value="SERINE_THREONINE-PROTEIN KINASE EDR1"/>
    <property type="match status" value="1"/>
</dbReference>
<evidence type="ECO:0000313" key="15">
    <source>
        <dbReference type="EMBL" id="KAK2977344.1"/>
    </source>
</evidence>
<feature type="compositionally biased region" description="Polar residues" evidence="13">
    <location>
        <begin position="18"/>
        <end position="28"/>
    </location>
</feature>
<keyword evidence="9" id="KW-0472">Membrane</keyword>
<feature type="region of interest" description="Disordered" evidence="13">
    <location>
        <begin position="392"/>
        <end position="464"/>
    </location>
</feature>
<keyword evidence="16" id="KW-1185">Reference proteome</keyword>
<dbReference type="InterPro" id="IPR050167">
    <property type="entry name" value="Ser_Thr_protein_kinase"/>
</dbReference>
<evidence type="ECO:0000256" key="4">
    <source>
        <dbReference type="ARBA" id="ARBA00022527"/>
    </source>
</evidence>
<evidence type="ECO:0000259" key="14">
    <source>
        <dbReference type="PROSITE" id="PS50011"/>
    </source>
</evidence>
<feature type="region of interest" description="Disordered" evidence="13">
    <location>
        <begin position="676"/>
        <end position="710"/>
    </location>
</feature>
<comment type="subcellular location">
    <subcellularLocation>
        <location evidence="1">Membrane</location>
    </subcellularLocation>
</comment>
<evidence type="ECO:0000256" key="6">
    <source>
        <dbReference type="ARBA" id="ARBA00022741"/>
    </source>
</evidence>
<feature type="compositionally biased region" description="Polar residues" evidence="13">
    <location>
        <begin position="619"/>
        <end position="628"/>
    </location>
</feature>
<dbReference type="CDD" id="cd13999">
    <property type="entry name" value="STKc_MAP3K-like"/>
    <property type="match status" value="1"/>
</dbReference>
<comment type="caution">
    <text evidence="15">The sequence shown here is derived from an EMBL/GenBank/DDBJ whole genome shotgun (WGS) entry which is preliminary data.</text>
</comment>
<evidence type="ECO:0000256" key="8">
    <source>
        <dbReference type="ARBA" id="ARBA00022840"/>
    </source>
</evidence>
<dbReference type="AlphaFoldDB" id="A0AA88QUL7"/>
<evidence type="ECO:0000256" key="3">
    <source>
        <dbReference type="ARBA" id="ARBA00012513"/>
    </source>
</evidence>
<comment type="similarity">
    <text evidence="2">Belongs to the protein kinase superfamily. TKL Ser/Thr protein kinase family. RAF subfamily.</text>
</comment>
<dbReference type="GO" id="GO:0005524">
    <property type="term" value="F:ATP binding"/>
    <property type="evidence" value="ECO:0007669"/>
    <property type="project" value="UniProtKB-UniRule"/>
</dbReference>
<feature type="compositionally biased region" description="Low complexity" evidence="13">
    <location>
        <begin position="29"/>
        <end position="48"/>
    </location>
</feature>
<dbReference type="PROSITE" id="PS50011">
    <property type="entry name" value="PROTEIN_KINASE_DOM"/>
    <property type="match status" value="1"/>
</dbReference>
<organism evidence="15 16">
    <name type="scientific">Escallonia rubra</name>
    <dbReference type="NCBI Taxonomy" id="112253"/>
    <lineage>
        <taxon>Eukaryota</taxon>
        <taxon>Viridiplantae</taxon>
        <taxon>Streptophyta</taxon>
        <taxon>Embryophyta</taxon>
        <taxon>Tracheophyta</taxon>
        <taxon>Spermatophyta</taxon>
        <taxon>Magnoliopsida</taxon>
        <taxon>eudicotyledons</taxon>
        <taxon>Gunneridae</taxon>
        <taxon>Pentapetalae</taxon>
        <taxon>asterids</taxon>
        <taxon>campanulids</taxon>
        <taxon>Escalloniales</taxon>
        <taxon>Escalloniaceae</taxon>
        <taxon>Escallonia</taxon>
    </lineage>
</organism>
<dbReference type="FunFam" id="3.30.200.20:FF:000060">
    <property type="entry name" value="Serine/threonine-protein kinase isoform 1"/>
    <property type="match status" value="1"/>
</dbReference>
<dbReference type="SMART" id="SM00220">
    <property type="entry name" value="S_TKc"/>
    <property type="match status" value="1"/>
</dbReference>
<dbReference type="InterPro" id="IPR055164">
    <property type="entry name" value="EDR1/CTR1/ARMC3-like_pept-like"/>
</dbReference>
<feature type="domain" description="Protein kinase" evidence="14">
    <location>
        <begin position="730"/>
        <end position="1019"/>
    </location>
</feature>
<evidence type="ECO:0000256" key="1">
    <source>
        <dbReference type="ARBA" id="ARBA00004370"/>
    </source>
</evidence>
<evidence type="ECO:0000256" key="9">
    <source>
        <dbReference type="ARBA" id="ARBA00023136"/>
    </source>
</evidence>
<dbReference type="InterPro" id="IPR000719">
    <property type="entry name" value="Prot_kinase_dom"/>
</dbReference>
<dbReference type="InterPro" id="IPR017441">
    <property type="entry name" value="Protein_kinase_ATP_BS"/>
</dbReference>
<comment type="catalytic activity">
    <reaction evidence="11">
        <text>L-seryl-[protein] + ATP = O-phospho-L-seryl-[protein] + ADP + H(+)</text>
        <dbReference type="Rhea" id="RHEA:17989"/>
        <dbReference type="Rhea" id="RHEA-COMP:9863"/>
        <dbReference type="Rhea" id="RHEA-COMP:11604"/>
        <dbReference type="ChEBI" id="CHEBI:15378"/>
        <dbReference type="ChEBI" id="CHEBI:29999"/>
        <dbReference type="ChEBI" id="CHEBI:30616"/>
        <dbReference type="ChEBI" id="CHEBI:83421"/>
        <dbReference type="ChEBI" id="CHEBI:456216"/>
        <dbReference type="EC" id="2.7.11.1"/>
    </reaction>
</comment>
<dbReference type="GO" id="GO:0004674">
    <property type="term" value="F:protein serine/threonine kinase activity"/>
    <property type="evidence" value="ECO:0007669"/>
    <property type="project" value="UniProtKB-KW"/>
</dbReference>
<feature type="compositionally biased region" description="Low complexity" evidence="13">
    <location>
        <begin position="55"/>
        <end position="64"/>
    </location>
</feature>
<dbReference type="FunFam" id="1.10.510.10:FF:000476">
    <property type="entry name" value="PAS domain-containing protein tyrosine kinase family protein"/>
    <property type="match status" value="1"/>
</dbReference>
<dbReference type="EMBL" id="JAVXUO010001996">
    <property type="protein sequence ID" value="KAK2977344.1"/>
    <property type="molecule type" value="Genomic_DNA"/>
</dbReference>
<dbReference type="Pfam" id="PF07714">
    <property type="entry name" value="PK_Tyr_Ser-Thr"/>
    <property type="match status" value="1"/>
</dbReference>
<sequence>MKHIFKKLHIVSNHDPNHNPNPARSNDVSSSPSPDARASSGQPATVSPASPPASSPSTPAVPATGRQDYYSSEEEYQVQLALALSVSGSDSRDDPDKDQIRAATLLSLGGRNRSDSVREWEDAAADLLSRQYWCREFDIRCLQSVSNCENVLLADGKEALTGNDIHIHLYDVSDYQDYGVLDYEERVVDGFYDVYGLSTDPAIQGKMPSLSDLESNSGGSGFEVVIVNRTIDPPLEELVQIAHCIALDCPTAEVGLLVQRLAELVTEHMGGPVRDANIMLARWMERSTDLRTSLHTSVLPIGSLKNGLSRHRALLFKVLADNVGITCRLVKGSHYTGVEDDAFIIIRLGNESEFLVDLMGAPGTLIPADIFSAKDASFKSYNPKLSRVPSFQATNDSGIVHSRTDATGEHEGDSQNFEESAALPKKSSSDKTEFQSSVSSASGDTGVGNSGLTNKGTSGYQVDHIPSSAIGTSLFKGGRRPNSVGDGLRMNVNVVPYTQNNMEDTKNLFADLNPFQIKGAGKTLMQNNTTETKVDEFRRPRNNLVSGRPPVPLMWKNRHANNEVPTKKEEGLFMKNNRETNNYNASIASTSSAASEKAYSDGVKVLDHSYSTHRETGDRNSSTGSSSALILPEKQFSRLSLEDNARRSHKEEYHMEWEFLQKNELDMASECGSNNISLHDNRKSTLDGSKGTNPRLKDPECPSSSVDSRATQVEPVIDDVGECEIPWEHLVIGERIGLGSYGEVYNADWNGTEVAVKKFLDQDFSGAALDEFKREVRIMRRLRHPNVVLFLGAVTRPPNLSIITEFLPRHVHSSSLIISCFVRVNVLIKKALACLSEFVGSLYRIIHRPNCQIDENRRIKMALDVARGMNCLHTSSPTIVHRDLKSPNLLVDKNWNVKVGDFGLSRLKHNTFLSSKSTAGTPEWMAPEVLRNENSNEKCDVYSFGIILWELATLRLPWTGMNPMQVVGAVGFQNRRLDIPKEVDPLVARIIWECWQTDPNLRPSFAQLTVALKPLQRLVVPTYIDQPTSPLLQEISVNSTP</sequence>
<dbReference type="PANTHER" id="PTHR23257">
    <property type="entry name" value="SERINE-THREONINE PROTEIN KINASE"/>
    <property type="match status" value="1"/>
</dbReference>
<dbReference type="SUPFAM" id="SSF56112">
    <property type="entry name" value="Protein kinase-like (PK-like)"/>
    <property type="match status" value="1"/>
</dbReference>
<dbReference type="PROSITE" id="PS00108">
    <property type="entry name" value="PROTEIN_KINASE_ST"/>
    <property type="match status" value="1"/>
</dbReference>
<feature type="region of interest" description="Disordered" evidence="13">
    <location>
        <begin position="9"/>
        <end position="72"/>
    </location>
</feature>
<evidence type="ECO:0000256" key="12">
    <source>
        <dbReference type="PROSITE-ProRule" id="PRU10141"/>
    </source>
</evidence>
<keyword evidence="7" id="KW-0418">Kinase</keyword>
<dbReference type="InterPro" id="IPR008271">
    <property type="entry name" value="Ser/Thr_kinase_AS"/>
</dbReference>